<evidence type="ECO:0000256" key="1">
    <source>
        <dbReference type="SAM" id="SignalP"/>
    </source>
</evidence>
<keyword evidence="1" id="KW-0732">Signal</keyword>
<organism evidence="2">
    <name type="scientific">Anguilla anguilla</name>
    <name type="common">European freshwater eel</name>
    <name type="synonym">Muraena anguilla</name>
    <dbReference type="NCBI Taxonomy" id="7936"/>
    <lineage>
        <taxon>Eukaryota</taxon>
        <taxon>Metazoa</taxon>
        <taxon>Chordata</taxon>
        <taxon>Craniata</taxon>
        <taxon>Vertebrata</taxon>
        <taxon>Euteleostomi</taxon>
        <taxon>Actinopterygii</taxon>
        <taxon>Neopterygii</taxon>
        <taxon>Teleostei</taxon>
        <taxon>Anguilliformes</taxon>
        <taxon>Anguillidae</taxon>
        <taxon>Anguilla</taxon>
    </lineage>
</organism>
<feature type="signal peptide" evidence="1">
    <location>
        <begin position="1"/>
        <end position="18"/>
    </location>
</feature>
<dbReference type="EMBL" id="GBXM01003154">
    <property type="protein sequence ID" value="JAI05424.1"/>
    <property type="molecule type" value="Transcribed_RNA"/>
</dbReference>
<reference evidence="2" key="2">
    <citation type="journal article" date="2015" name="Fish Shellfish Immunol.">
        <title>Early steps in the European eel (Anguilla anguilla)-Vibrio vulnificus interaction in the gills: Role of the RtxA13 toxin.</title>
        <authorList>
            <person name="Callol A."/>
            <person name="Pajuelo D."/>
            <person name="Ebbesson L."/>
            <person name="Teles M."/>
            <person name="MacKenzie S."/>
            <person name="Amaro C."/>
        </authorList>
    </citation>
    <scope>NUCLEOTIDE SEQUENCE</scope>
</reference>
<sequence length="70" mass="7746">MSPSLSVFHTLISTLICARECIVGNLKNQNHHLTSKVKSQIYITTVRQTEGIQLLTLIASSEAVVWPVIL</sequence>
<evidence type="ECO:0008006" key="3">
    <source>
        <dbReference type="Google" id="ProtNLM"/>
    </source>
</evidence>
<accession>A0A0E9XUR2</accession>
<reference evidence="2" key="1">
    <citation type="submission" date="2014-11" db="EMBL/GenBank/DDBJ databases">
        <authorList>
            <person name="Amaro Gonzalez C."/>
        </authorList>
    </citation>
    <scope>NUCLEOTIDE SEQUENCE</scope>
</reference>
<evidence type="ECO:0000313" key="2">
    <source>
        <dbReference type="EMBL" id="JAI05424.1"/>
    </source>
</evidence>
<proteinExistence type="predicted"/>
<dbReference type="AlphaFoldDB" id="A0A0E9XUR2"/>
<feature type="chain" id="PRO_5002435504" description="Secreted protein" evidence="1">
    <location>
        <begin position="19"/>
        <end position="70"/>
    </location>
</feature>
<protein>
    <recommendedName>
        <fullName evidence="3">Secreted protein</fullName>
    </recommendedName>
</protein>
<name>A0A0E9XUR2_ANGAN</name>